<dbReference type="InterPro" id="IPR008964">
    <property type="entry name" value="Invasin/intimin_cell_adhesion"/>
</dbReference>
<keyword evidence="2" id="KW-1185">Reference proteome</keyword>
<gene>
    <name evidence="1" type="ORF">QMK45_24045</name>
</gene>
<comment type="caution">
    <text evidence="1">The sequence shown here is derived from an EMBL/GenBank/DDBJ whole genome shotgun (WGS) entry which is preliminary data.</text>
</comment>
<accession>A0ABU5BRB9</accession>
<dbReference type="Proteomes" id="UP001287024">
    <property type="component" value="Unassembled WGS sequence"/>
</dbReference>
<evidence type="ECO:0000313" key="1">
    <source>
        <dbReference type="EMBL" id="MDX9678966.1"/>
    </source>
</evidence>
<proteinExistence type="predicted"/>
<dbReference type="SUPFAM" id="SSF49373">
    <property type="entry name" value="Invasin/intimin cell-adhesion fragments"/>
    <property type="match status" value="1"/>
</dbReference>
<organism evidence="1 2">
    <name type="scientific">Pseudomonas zeae</name>
    <dbReference type="NCBI Taxonomy" id="2745510"/>
    <lineage>
        <taxon>Bacteria</taxon>
        <taxon>Pseudomonadati</taxon>
        <taxon>Pseudomonadota</taxon>
        <taxon>Gammaproteobacteria</taxon>
        <taxon>Pseudomonadales</taxon>
        <taxon>Pseudomonadaceae</taxon>
        <taxon>Pseudomonas</taxon>
    </lineage>
</organism>
<protein>
    <recommendedName>
        <fullName evidence="3">Ig-like domain (Group 2)</fullName>
    </recommendedName>
</protein>
<dbReference type="Gene3D" id="2.60.40.1080">
    <property type="match status" value="1"/>
</dbReference>
<dbReference type="RefSeq" id="WP_320337357.1">
    <property type="nucleotide sequence ID" value="NZ_JASFAG010000004.1"/>
</dbReference>
<name>A0ABU5BRB9_9PSED</name>
<evidence type="ECO:0008006" key="3">
    <source>
        <dbReference type="Google" id="ProtNLM"/>
    </source>
</evidence>
<dbReference type="EMBL" id="JASFAG010000004">
    <property type="protein sequence ID" value="MDX9678966.1"/>
    <property type="molecule type" value="Genomic_DNA"/>
</dbReference>
<dbReference type="Gene3D" id="2.60.40.10">
    <property type="entry name" value="Immunoglobulins"/>
    <property type="match status" value="1"/>
</dbReference>
<reference evidence="1 2" key="1">
    <citation type="submission" date="2023-05" db="EMBL/GenBank/DDBJ databases">
        <title>Siderophore-mediated competition between Bacillus subtilis and Pseudomonas marginalis.</title>
        <authorList>
            <person name="Lyng M."/>
            <person name="Joergensen J.P.B."/>
            <person name="Schostag M.D."/>
            <person name="Jarmusch S.A."/>
            <person name="Aguilar D.K.C."/>
            <person name="Andrade C.N.L."/>
            <person name="Kovacs A.T."/>
        </authorList>
    </citation>
    <scope>NUCLEOTIDE SEQUENCE [LARGE SCALE GENOMIC DNA]</scope>
    <source>
        <strain evidence="1 2">P8_72</strain>
    </source>
</reference>
<sequence length="1205" mass="129715">MLIQPHKQISALALLDPEIPGGRLLDDGSWGINLAAARLNYPDKGLKVQVPAWNNMSKSDNCKVYVGTTMVAQKTITEDIEVDKHVTLFIEPSRLPSGDWELSYQITRFGQKPEPGPTIKLFVKLELPGGQDLNPDYGHSELTMAFDPPDVVRDGVDKATAEAGVLVYAKPKPGDGWLYLNCAVGDVLILAWAGKTVESEPVTQEQIDDPESNPIVVLADKATILSAGDSDGVSVSYKIRDRVYNESEDWCEAVRIVVDTQGLRLGAPILKQADGLIVDLEVLGDEPPMVEVWADDVNIFKKNDEIYLSVFGTDDDGKEISELVIQRIESTPPVRVSIEHKNSTLRALAKRTVVYSYHVRRGGGVVDNSRSKSRAYSVIGEPTRLPAPIAIDQISGALDPNAPEYRICIPYDPLITPENAIELKWFGTRPDLTTYDPELDWYFPSEDEANDPNGFIITVEGKHGKTLEGGTLHLSYNRLADENGTITRRASLHASLLNVGEAQRELVKPIVLGEKDGVLEPKDLPGGVSKITAPRPVAVPSEANDIVKYFCIVEGNEPVTDSKKLNALSKDKNVDFPLNAAFVAQHFEPNREKKMQVHYEIFRAASNRTSYSNVLEFVIGEPVALDPPTIDSVKGSPSGKDIDEGGTTVETSVVLSGTGAKGKNVEIRNGATVVDEVTADPVSGIWTYTVSGLTVTKHSFSAIGKYGAEPSSAAYTLTVTAVIVPTLSNVLDDRNKEVPEGTSTFSTSLILKGSASKGQDVEAFDGSGSGAVSKGKATADQTTGLWECTIEVAVGARRLYVKSLYHPRSTYSNVRLLTVETLRAPTLSSVKGSLSDNEIPENGFTVETAVILSGVAAAGRDVEVLDGTDIKGKETADGVTGIWSLPVANLSNAKHSFTARYVEQPTLVSAARTLTVTQATAPTLTSVKGSPSDIEIPEGAETTETAVTLSGAAAKGQKVEVFDGIEPVGTPQADAKGAWNWAVSNLKEEKHSFTAQALYGEGQISEPARTLTVISELIVDTSPLNLNQLNYSIDMIAAGWLRTGNDPAGTSETRTVSGGLPPYSFTTNAPQIASVDGDGCIRSEGNGEAVITVSDALGQTKTITVKCSNVRRVLISPNQMVPSSALAWIDANGTRLLTSNTQMVQILKTKYFSEISSLHYTGATSDPSWPWTVLIADYSLYPNGQYIRHTIGTNTHPWPAMTLQR</sequence>
<dbReference type="InterPro" id="IPR013783">
    <property type="entry name" value="Ig-like_fold"/>
</dbReference>
<evidence type="ECO:0000313" key="2">
    <source>
        <dbReference type="Proteomes" id="UP001287024"/>
    </source>
</evidence>